<reference evidence="4" key="2">
    <citation type="submission" date="2020-11" db="EMBL/GenBank/DDBJ databases">
        <authorList>
            <consortium name="DOE Joint Genome Institute"/>
            <person name="Kuo A."/>
            <person name="Miyauchi S."/>
            <person name="Kiss E."/>
            <person name="Drula E."/>
            <person name="Kohler A."/>
            <person name="Sanchez-Garcia M."/>
            <person name="Andreopoulos B."/>
            <person name="Barry K.W."/>
            <person name="Bonito G."/>
            <person name="Buee M."/>
            <person name="Carver A."/>
            <person name="Chen C."/>
            <person name="Cichocki N."/>
            <person name="Clum A."/>
            <person name="Culley D."/>
            <person name="Crous P.W."/>
            <person name="Fauchery L."/>
            <person name="Girlanda M."/>
            <person name="Hayes R."/>
            <person name="Keri Z."/>
            <person name="Labutti K."/>
            <person name="Lipzen A."/>
            <person name="Lombard V."/>
            <person name="Magnuson J."/>
            <person name="Maillard F."/>
            <person name="Morin E."/>
            <person name="Murat C."/>
            <person name="Nolan M."/>
            <person name="Ohm R."/>
            <person name="Pangilinan J."/>
            <person name="Pereira M."/>
            <person name="Perotto S."/>
            <person name="Peter M."/>
            <person name="Riley R."/>
            <person name="Sitrit Y."/>
            <person name="Stielow B."/>
            <person name="Szollosi G."/>
            <person name="Zifcakova L."/>
            <person name="Stursova M."/>
            <person name="Spatafora J.W."/>
            <person name="Tedersoo L."/>
            <person name="Vaario L.-M."/>
            <person name="Yamada A."/>
            <person name="Yan M."/>
            <person name="Wang P."/>
            <person name="Xu J."/>
            <person name="Bruns T."/>
            <person name="Baldrian P."/>
            <person name="Vilgalys R."/>
            <person name="Henrissat B."/>
            <person name="Grigoriev I.V."/>
            <person name="Hibbett D."/>
            <person name="Nagy L.G."/>
            <person name="Martin F.M."/>
        </authorList>
    </citation>
    <scope>NUCLEOTIDE SEQUENCE</scope>
    <source>
        <strain evidence="4">UH-Tt-Lm1</strain>
    </source>
</reference>
<dbReference type="AlphaFoldDB" id="A0A9P6HPI6"/>
<gene>
    <name evidence="4" type="ORF">BJ322DRAFT_1135477</name>
</gene>
<keyword evidence="2" id="KW-0808">Transferase</keyword>
<dbReference type="Proteomes" id="UP000736335">
    <property type="component" value="Unassembled WGS sequence"/>
</dbReference>
<dbReference type="Pfam" id="PF06722">
    <property type="entry name" value="EryCIII-like_C"/>
    <property type="match status" value="1"/>
</dbReference>
<dbReference type="SUPFAM" id="SSF53756">
    <property type="entry name" value="UDP-Glycosyltransferase/glycogen phosphorylase"/>
    <property type="match status" value="1"/>
</dbReference>
<proteinExistence type="predicted"/>
<dbReference type="CDD" id="cd03784">
    <property type="entry name" value="GT1_Gtf-like"/>
    <property type="match status" value="1"/>
</dbReference>
<accession>A0A9P6HPI6</accession>
<dbReference type="OrthoDB" id="5835829at2759"/>
<dbReference type="EMBL" id="WIUZ02000002">
    <property type="protein sequence ID" value="KAF9790946.1"/>
    <property type="molecule type" value="Genomic_DNA"/>
</dbReference>
<evidence type="ECO:0000259" key="3">
    <source>
        <dbReference type="Pfam" id="PF06722"/>
    </source>
</evidence>
<protein>
    <recommendedName>
        <fullName evidence="3">Erythromycin biosynthesis protein CIII-like C-terminal domain-containing protein</fullName>
    </recommendedName>
</protein>
<dbReference type="InterPro" id="IPR002213">
    <property type="entry name" value="UDP_glucos_trans"/>
</dbReference>
<dbReference type="Gene3D" id="3.40.50.2000">
    <property type="entry name" value="Glycogen Phosphorylase B"/>
    <property type="match status" value="2"/>
</dbReference>
<keyword evidence="5" id="KW-1185">Reference proteome</keyword>
<keyword evidence="1" id="KW-0328">Glycosyltransferase</keyword>
<evidence type="ECO:0000256" key="2">
    <source>
        <dbReference type="ARBA" id="ARBA00022679"/>
    </source>
</evidence>
<reference evidence="4" key="1">
    <citation type="journal article" date="2020" name="Nat. Commun.">
        <title>Large-scale genome sequencing of mycorrhizal fungi provides insights into the early evolution of symbiotic traits.</title>
        <authorList>
            <person name="Miyauchi S."/>
            <person name="Kiss E."/>
            <person name="Kuo A."/>
            <person name="Drula E."/>
            <person name="Kohler A."/>
            <person name="Sanchez-Garcia M."/>
            <person name="Morin E."/>
            <person name="Andreopoulos B."/>
            <person name="Barry K.W."/>
            <person name="Bonito G."/>
            <person name="Buee M."/>
            <person name="Carver A."/>
            <person name="Chen C."/>
            <person name="Cichocki N."/>
            <person name="Clum A."/>
            <person name="Culley D."/>
            <person name="Crous P.W."/>
            <person name="Fauchery L."/>
            <person name="Girlanda M."/>
            <person name="Hayes R.D."/>
            <person name="Keri Z."/>
            <person name="LaButti K."/>
            <person name="Lipzen A."/>
            <person name="Lombard V."/>
            <person name="Magnuson J."/>
            <person name="Maillard F."/>
            <person name="Murat C."/>
            <person name="Nolan M."/>
            <person name="Ohm R.A."/>
            <person name="Pangilinan J."/>
            <person name="Pereira M.F."/>
            <person name="Perotto S."/>
            <person name="Peter M."/>
            <person name="Pfister S."/>
            <person name="Riley R."/>
            <person name="Sitrit Y."/>
            <person name="Stielow J.B."/>
            <person name="Szollosi G."/>
            <person name="Zifcakova L."/>
            <person name="Stursova M."/>
            <person name="Spatafora J.W."/>
            <person name="Tedersoo L."/>
            <person name="Vaario L.M."/>
            <person name="Yamada A."/>
            <person name="Yan M."/>
            <person name="Wang P."/>
            <person name="Xu J."/>
            <person name="Bruns T."/>
            <person name="Baldrian P."/>
            <person name="Vilgalys R."/>
            <person name="Dunand C."/>
            <person name="Henrissat B."/>
            <person name="Grigoriev I.V."/>
            <person name="Hibbett D."/>
            <person name="Nagy L.G."/>
            <person name="Martin F.M."/>
        </authorList>
    </citation>
    <scope>NUCLEOTIDE SEQUENCE</scope>
    <source>
        <strain evidence="4">UH-Tt-Lm1</strain>
    </source>
</reference>
<evidence type="ECO:0000256" key="1">
    <source>
        <dbReference type="ARBA" id="ARBA00022676"/>
    </source>
</evidence>
<name>A0A9P6HPI6_9AGAM</name>
<dbReference type="GO" id="GO:0016758">
    <property type="term" value="F:hexosyltransferase activity"/>
    <property type="evidence" value="ECO:0007669"/>
    <property type="project" value="UniProtKB-ARBA"/>
</dbReference>
<dbReference type="PANTHER" id="PTHR48043">
    <property type="entry name" value="EG:EG0003.4 PROTEIN-RELATED"/>
    <property type="match status" value="1"/>
</dbReference>
<dbReference type="InterPro" id="IPR010610">
    <property type="entry name" value="EryCIII-like_C"/>
</dbReference>
<sequence length="479" mass="53828">MMNTNNGHAATRTRKILFVTNPESGQANTILAMAHEASTRPHIEVHIASFAIFERRVKSLSPRLNFHLLEGKDMVQVLTAQGFSERELPHPPTTKSFAAYGKILWSMLTAWDGESYMRIHESIKKVIEELDPGVVVVDHLLNAGIDACDSLKREFVINSPNTLLDLSRALQPWLKGFWYYPATGAGVPFPIPWRSFLPNIMASIVLIWRMVMSPEITKLIEYRNIHGLPGRLPMESAPVRAVHVICPSIRETEFPLVVPDNIGLYGPIVLDTTPIEDSDPDLNQWLNRGETVLMCMGTHFYYSESQVKAVLDGFLNAVPHGSDTQFLWKLSEKSRFEDLIRETLKDPRDENRFKIVEWLEADPASIMKHPNVVAWIHHGGANSYFEGAIAGLPQVILAQWYDLYEMATRVEYLGIGIYGNKKVAPNIEAVEFGTAVARLMRQGKESEGFRMRAKAVAEACRKAGGKRTAVDKLIKIIDG</sequence>
<evidence type="ECO:0000313" key="4">
    <source>
        <dbReference type="EMBL" id="KAF9790946.1"/>
    </source>
</evidence>
<organism evidence="4 5">
    <name type="scientific">Thelephora terrestris</name>
    <dbReference type="NCBI Taxonomy" id="56493"/>
    <lineage>
        <taxon>Eukaryota</taxon>
        <taxon>Fungi</taxon>
        <taxon>Dikarya</taxon>
        <taxon>Basidiomycota</taxon>
        <taxon>Agaricomycotina</taxon>
        <taxon>Agaricomycetes</taxon>
        <taxon>Thelephorales</taxon>
        <taxon>Thelephoraceae</taxon>
        <taxon>Thelephora</taxon>
    </lineage>
</organism>
<feature type="domain" description="Erythromycin biosynthesis protein CIII-like C-terminal" evidence="3">
    <location>
        <begin position="370"/>
        <end position="459"/>
    </location>
</feature>
<dbReference type="PANTHER" id="PTHR48043:SF145">
    <property type="entry name" value="FI06409P-RELATED"/>
    <property type="match status" value="1"/>
</dbReference>
<comment type="caution">
    <text evidence="4">The sequence shown here is derived from an EMBL/GenBank/DDBJ whole genome shotgun (WGS) entry which is preliminary data.</text>
</comment>
<dbReference type="GO" id="GO:0008194">
    <property type="term" value="F:UDP-glycosyltransferase activity"/>
    <property type="evidence" value="ECO:0007669"/>
    <property type="project" value="InterPro"/>
</dbReference>
<dbReference type="InterPro" id="IPR050271">
    <property type="entry name" value="UDP-glycosyltransferase"/>
</dbReference>
<evidence type="ECO:0000313" key="5">
    <source>
        <dbReference type="Proteomes" id="UP000736335"/>
    </source>
</evidence>